<sequence length="307" mass="34369">MCRSLGHMTEPLPGGFTSAELTALTTQARTELDLDGHEQQLLRGHTNAVVRIGPVVLKIARKGTTAPAVERTVALVRWLQEQGFPTVPLHSHHRQPLHLYGGALATVWTYLPQPAEPLAAADLAAPLATLHQLPTPPVPVRRLDNLRAIRRSLSATRTLDPDDMAFLRDRADRLERDLEQVAYVLAPSLVQGDPQHRNALHDSAGGRTVLCDWDTVAHGRPEWDLVTVEIHCRRFGHGPQHWVDFTAAYGFDVTAWSGYQTLRDIRELRMITTNARKARHTPGSLCEVQRRIKSLREDEDGLLWNIL</sequence>
<protein>
    <submittedName>
        <fullName evidence="2">Aminoglycoside phosphotransferase family protein</fullName>
    </submittedName>
</protein>
<organism evidence="2 3">
    <name type="scientific">Streptomyces qinzhouensis</name>
    <dbReference type="NCBI Taxonomy" id="2599401"/>
    <lineage>
        <taxon>Bacteria</taxon>
        <taxon>Bacillati</taxon>
        <taxon>Actinomycetota</taxon>
        <taxon>Actinomycetes</taxon>
        <taxon>Kitasatosporales</taxon>
        <taxon>Streptomycetaceae</taxon>
        <taxon>Streptomyces</taxon>
    </lineage>
</organism>
<proteinExistence type="predicted"/>
<dbReference type="Proteomes" id="UP000320580">
    <property type="component" value="Chromosome"/>
</dbReference>
<dbReference type="EMBL" id="CP042266">
    <property type="protein sequence ID" value="QDY78233.1"/>
    <property type="molecule type" value="Genomic_DNA"/>
</dbReference>
<dbReference type="SUPFAM" id="SSF56112">
    <property type="entry name" value="Protein kinase-like (PK-like)"/>
    <property type="match status" value="1"/>
</dbReference>
<gene>
    <name evidence="2" type="ORF">FQU76_18980</name>
</gene>
<evidence type="ECO:0000259" key="1">
    <source>
        <dbReference type="Pfam" id="PF01636"/>
    </source>
</evidence>
<dbReference type="Pfam" id="PF01636">
    <property type="entry name" value="APH"/>
    <property type="match status" value="1"/>
</dbReference>
<keyword evidence="2" id="KW-0808">Transferase</keyword>
<dbReference type="OrthoDB" id="3723194at2"/>
<dbReference type="InterPro" id="IPR011009">
    <property type="entry name" value="Kinase-like_dom_sf"/>
</dbReference>
<evidence type="ECO:0000313" key="3">
    <source>
        <dbReference type="Proteomes" id="UP000320580"/>
    </source>
</evidence>
<accession>A0A5B8JL61</accession>
<name>A0A5B8JL61_9ACTN</name>
<dbReference type="GO" id="GO:0016740">
    <property type="term" value="F:transferase activity"/>
    <property type="evidence" value="ECO:0007669"/>
    <property type="project" value="UniProtKB-KW"/>
</dbReference>
<feature type="domain" description="Aminoglycoside phosphotransferase" evidence="1">
    <location>
        <begin position="40"/>
        <end position="250"/>
    </location>
</feature>
<keyword evidence="3" id="KW-1185">Reference proteome</keyword>
<reference evidence="2 3" key="1">
    <citation type="submission" date="2019-07" db="EMBL/GenBank/DDBJ databases">
        <authorList>
            <person name="Zhu P."/>
        </authorList>
    </citation>
    <scope>NUCLEOTIDE SEQUENCE [LARGE SCALE GENOMIC DNA]</scope>
    <source>
        <strain evidence="2 3">SSL-25</strain>
    </source>
</reference>
<evidence type="ECO:0000313" key="2">
    <source>
        <dbReference type="EMBL" id="QDY78233.1"/>
    </source>
</evidence>
<dbReference type="AlphaFoldDB" id="A0A5B8JL61"/>
<dbReference type="InterPro" id="IPR002575">
    <property type="entry name" value="Aminoglycoside_PTrfase"/>
</dbReference>
<dbReference type="Gene3D" id="3.90.1200.10">
    <property type="match status" value="1"/>
</dbReference>
<dbReference type="KEGG" id="sqz:FQU76_18980"/>